<feature type="compositionally biased region" description="Low complexity" evidence="5">
    <location>
        <begin position="13"/>
        <end position="25"/>
    </location>
</feature>
<evidence type="ECO:0000313" key="7">
    <source>
        <dbReference type="EMBL" id="SCF47842.1"/>
    </source>
</evidence>
<evidence type="ECO:0000313" key="8">
    <source>
        <dbReference type="Proteomes" id="UP000183585"/>
    </source>
</evidence>
<feature type="transmembrane region" description="Helical" evidence="6">
    <location>
        <begin position="231"/>
        <end position="253"/>
    </location>
</feature>
<feature type="transmembrane region" description="Helical" evidence="6">
    <location>
        <begin position="300"/>
        <end position="319"/>
    </location>
</feature>
<evidence type="ECO:0000256" key="2">
    <source>
        <dbReference type="ARBA" id="ARBA00022692"/>
    </source>
</evidence>
<dbReference type="GO" id="GO:0009247">
    <property type="term" value="P:glycolipid biosynthetic process"/>
    <property type="evidence" value="ECO:0007669"/>
    <property type="project" value="TreeGrafter"/>
</dbReference>
<accession>A0A1C5ARK6</accession>
<dbReference type="AlphaFoldDB" id="A0A1C5ARK6"/>
<name>A0A1C5ARK6_9ACTN</name>
<dbReference type="Gene3D" id="1.10.357.140">
    <property type="entry name" value="UbiA prenyltransferase"/>
    <property type="match status" value="1"/>
</dbReference>
<dbReference type="PANTHER" id="PTHR11048:SF5">
    <property type="entry name" value="DECAPRENYL-PHOSPHATE PHOSPHORIBOSYLTRANSFERASE"/>
    <property type="match status" value="1"/>
</dbReference>
<feature type="transmembrane region" description="Helical" evidence="6">
    <location>
        <begin position="259"/>
        <end position="279"/>
    </location>
</feature>
<sequence length="329" mass="35159">MTVLVDPPTLDRPAPAAAPMAARATDSPATDRNLVRDLITLIRPHQWAKNLLVVPLVLIDTPRLGLGLLGRVSWAVLLFTMVSALVYVWNDVYDRHRDRAHPTKRNRPIASGRVSVPAAYAFGALIATALVAAVAFGPAFPWWPLAAYLTLNVAYSRGLKHLPLLDVLVVAGGFLLRVVQGYLAAGVAVSSWLLIAVFSLCLLLILGKRRHEMAVGGSAHRPSLAGYSVQYLDLLIVLCAAVAISGFLGHVQATIPTPYQALALVGSTPFALFAVARYLQVVVVDGDGGEPTRVLLKDRAMLVNALLWGVLIGGVLLVTQHPALLALAH</sequence>
<gene>
    <name evidence="7" type="ORF">GA0070563_11751</name>
</gene>
<dbReference type="Proteomes" id="UP000183585">
    <property type="component" value="Unassembled WGS sequence"/>
</dbReference>
<feature type="transmembrane region" description="Helical" evidence="6">
    <location>
        <begin position="72"/>
        <end position="93"/>
    </location>
</feature>
<keyword evidence="8" id="KW-1185">Reference proteome</keyword>
<dbReference type="Pfam" id="PF01040">
    <property type="entry name" value="UbiA"/>
    <property type="match status" value="1"/>
</dbReference>
<evidence type="ECO:0000256" key="6">
    <source>
        <dbReference type="SAM" id="Phobius"/>
    </source>
</evidence>
<proteinExistence type="predicted"/>
<dbReference type="GO" id="GO:0016765">
    <property type="term" value="F:transferase activity, transferring alkyl or aryl (other than methyl) groups"/>
    <property type="evidence" value="ECO:0007669"/>
    <property type="project" value="InterPro"/>
</dbReference>
<evidence type="ECO:0000256" key="3">
    <source>
        <dbReference type="ARBA" id="ARBA00022989"/>
    </source>
</evidence>
<feature type="transmembrane region" description="Helical" evidence="6">
    <location>
        <begin position="185"/>
        <end position="206"/>
    </location>
</feature>
<feature type="region of interest" description="Disordered" evidence="5">
    <location>
        <begin position="1"/>
        <end position="25"/>
    </location>
</feature>
<evidence type="ECO:0000256" key="5">
    <source>
        <dbReference type="SAM" id="MobiDB-lite"/>
    </source>
</evidence>
<keyword evidence="3 6" id="KW-1133">Transmembrane helix</keyword>
<keyword evidence="4 6" id="KW-0472">Membrane</keyword>
<dbReference type="InterPro" id="IPR039653">
    <property type="entry name" value="Prenyltransferase"/>
</dbReference>
<feature type="transmembrane region" description="Helical" evidence="6">
    <location>
        <begin position="114"/>
        <end position="133"/>
    </location>
</feature>
<reference evidence="8" key="1">
    <citation type="submission" date="2016-06" db="EMBL/GenBank/DDBJ databases">
        <authorList>
            <person name="Varghese N."/>
            <person name="Submissions Spin"/>
        </authorList>
    </citation>
    <scope>NUCLEOTIDE SEQUENCE [LARGE SCALE GENOMIC DNA]</scope>
    <source>
        <strain evidence="8">DSM 43168</strain>
    </source>
</reference>
<organism evidence="7 8">
    <name type="scientific">Micromonospora carbonacea</name>
    <dbReference type="NCBI Taxonomy" id="47853"/>
    <lineage>
        <taxon>Bacteria</taxon>
        <taxon>Bacillati</taxon>
        <taxon>Actinomycetota</taxon>
        <taxon>Actinomycetes</taxon>
        <taxon>Micromonosporales</taxon>
        <taxon>Micromonosporaceae</taxon>
        <taxon>Micromonospora</taxon>
    </lineage>
</organism>
<keyword evidence="2 6" id="KW-0812">Transmembrane</keyword>
<dbReference type="InterPro" id="IPR044878">
    <property type="entry name" value="UbiA_sf"/>
</dbReference>
<dbReference type="RefSeq" id="WP_256095858.1">
    <property type="nucleotide sequence ID" value="NZ_FMCT01000017.1"/>
</dbReference>
<protein>
    <submittedName>
        <fullName evidence="7">4-hydroxybenzoate polyprenyltransferase</fullName>
    </submittedName>
</protein>
<dbReference type="EMBL" id="FMCT01000017">
    <property type="protein sequence ID" value="SCF47842.1"/>
    <property type="molecule type" value="Genomic_DNA"/>
</dbReference>
<dbReference type="PANTHER" id="PTHR11048">
    <property type="entry name" value="PRENYLTRANSFERASES"/>
    <property type="match status" value="1"/>
</dbReference>
<evidence type="ECO:0000256" key="1">
    <source>
        <dbReference type="ARBA" id="ARBA00004141"/>
    </source>
</evidence>
<dbReference type="CDD" id="cd13963">
    <property type="entry name" value="PT_UbiA_2"/>
    <property type="match status" value="1"/>
</dbReference>
<dbReference type="GO" id="GO:0005886">
    <property type="term" value="C:plasma membrane"/>
    <property type="evidence" value="ECO:0007669"/>
    <property type="project" value="TreeGrafter"/>
</dbReference>
<keyword evidence="7" id="KW-0808">Transferase</keyword>
<dbReference type="STRING" id="47853.TK50_07325"/>
<evidence type="ECO:0000256" key="4">
    <source>
        <dbReference type="ARBA" id="ARBA00023136"/>
    </source>
</evidence>
<comment type="subcellular location">
    <subcellularLocation>
        <location evidence="1">Membrane</location>
        <topology evidence="1">Multi-pass membrane protein</topology>
    </subcellularLocation>
</comment>
<dbReference type="InterPro" id="IPR000537">
    <property type="entry name" value="UbiA_prenyltransferase"/>
</dbReference>